<feature type="transmembrane region" description="Helical" evidence="7">
    <location>
        <begin position="426"/>
        <end position="451"/>
    </location>
</feature>
<evidence type="ECO:0000256" key="5">
    <source>
        <dbReference type="ARBA" id="ARBA00023136"/>
    </source>
</evidence>
<keyword evidence="5 7" id="KW-0472">Membrane</keyword>
<comment type="similarity">
    <text evidence="2">Belongs to the CTL (choline transporter-like) family.</text>
</comment>
<feature type="transmembrane region" description="Helical" evidence="7">
    <location>
        <begin position="319"/>
        <end position="341"/>
    </location>
</feature>
<name>A0AAD9D7Q9_9STRA</name>
<feature type="compositionally biased region" description="Polar residues" evidence="6">
    <location>
        <begin position="192"/>
        <end position="203"/>
    </location>
</feature>
<feature type="transmembrane region" description="Helical" evidence="7">
    <location>
        <begin position="807"/>
        <end position="828"/>
    </location>
</feature>
<evidence type="ECO:0000256" key="7">
    <source>
        <dbReference type="SAM" id="Phobius"/>
    </source>
</evidence>
<dbReference type="GO" id="GO:0016020">
    <property type="term" value="C:membrane"/>
    <property type="evidence" value="ECO:0007669"/>
    <property type="project" value="UniProtKB-SubCell"/>
</dbReference>
<dbReference type="Pfam" id="PF04515">
    <property type="entry name" value="Choline_transpo"/>
    <property type="match status" value="1"/>
</dbReference>
<feature type="region of interest" description="Disordered" evidence="6">
    <location>
        <begin position="1"/>
        <end position="51"/>
    </location>
</feature>
<feature type="compositionally biased region" description="Acidic residues" evidence="6">
    <location>
        <begin position="600"/>
        <end position="611"/>
    </location>
</feature>
<feature type="compositionally biased region" description="Low complexity" evidence="6">
    <location>
        <begin position="171"/>
        <end position="191"/>
    </location>
</feature>
<dbReference type="AlphaFoldDB" id="A0AAD9D7Q9"/>
<evidence type="ECO:0000313" key="9">
    <source>
        <dbReference type="Proteomes" id="UP001224775"/>
    </source>
</evidence>
<reference evidence="8" key="1">
    <citation type="submission" date="2023-06" db="EMBL/GenBank/DDBJ databases">
        <title>Survivors Of The Sea: Transcriptome response of Skeletonema marinoi to long-term dormancy.</title>
        <authorList>
            <person name="Pinder M.I.M."/>
            <person name="Kourtchenko O."/>
            <person name="Robertson E.K."/>
            <person name="Larsson T."/>
            <person name="Maumus F."/>
            <person name="Osuna-Cruz C.M."/>
            <person name="Vancaester E."/>
            <person name="Stenow R."/>
            <person name="Vandepoele K."/>
            <person name="Ploug H."/>
            <person name="Bruchert V."/>
            <person name="Godhe A."/>
            <person name="Topel M."/>
        </authorList>
    </citation>
    <scope>NUCLEOTIDE SEQUENCE</scope>
    <source>
        <strain evidence="8">R05AC</strain>
    </source>
</reference>
<feature type="compositionally biased region" description="Polar residues" evidence="6">
    <location>
        <begin position="541"/>
        <end position="552"/>
    </location>
</feature>
<feature type="compositionally biased region" description="Low complexity" evidence="6">
    <location>
        <begin position="1"/>
        <end position="14"/>
    </location>
</feature>
<feature type="transmembrane region" description="Helical" evidence="7">
    <location>
        <begin position="471"/>
        <end position="503"/>
    </location>
</feature>
<comment type="subcellular location">
    <subcellularLocation>
        <location evidence="1">Membrane</location>
        <topology evidence="1">Multi-pass membrane protein</topology>
    </subcellularLocation>
</comment>
<feature type="transmembrane region" description="Helical" evidence="7">
    <location>
        <begin position="280"/>
        <end position="299"/>
    </location>
</feature>
<dbReference type="EMBL" id="JATAAI010000031">
    <property type="protein sequence ID" value="KAK1735929.1"/>
    <property type="molecule type" value="Genomic_DNA"/>
</dbReference>
<feature type="compositionally biased region" description="Low complexity" evidence="6">
    <location>
        <begin position="619"/>
        <end position="628"/>
    </location>
</feature>
<feature type="compositionally biased region" description="Low complexity" evidence="6">
    <location>
        <begin position="378"/>
        <end position="388"/>
    </location>
</feature>
<evidence type="ECO:0000256" key="3">
    <source>
        <dbReference type="ARBA" id="ARBA00022692"/>
    </source>
</evidence>
<proteinExistence type="inferred from homology"/>
<feature type="transmembrane region" description="Helical" evidence="7">
    <location>
        <begin position="222"/>
        <end position="243"/>
    </location>
</feature>
<evidence type="ECO:0000256" key="6">
    <source>
        <dbReference type="SAM" id="MobiDB-lite"/>
    </source>
</evidence>
<feature type="region of interest" description="Disordered" evidence="6">
    <location>
        <begin position="371"/>
        <end position="399"/>
    </location>
</feature>
<dbReference type="PANTHER" id="PTHR12385:SF4">
    <property type="entry name" value="PROTEIN PNS1"/>
    <property type="match status" value="1"/>
</dbReference>
<dbReference type="PANTHER" id="PTHR12385">
    <property type="entry name" value="CHOLINE TRANSPORTER-LIKE (SLC FAMILY 44)"/>
    <property type="match status" value="1"/>
</dbReference>
<comment type="caution">
    <text evidence="8">The sequence shown here is derived from an EMBL/GenBank/DDBJ whole genome shotgun (WGS) entry which is preliminary data.</text>
</comment>
<gene>
    <name evidence="8" type="ORF">QTG54_013376</name>
</gene>
<protein>
    <recommendedName>
        <fullName evidence="10">Transmembrane protein</fullName>
    </recommendedName>
</protein>
<dbReference type="GO" id="GO:0022857">
    <property type="term" value="F:transmembrane transporter activity"/>
    <property type="evidence" value="ECO:0007669"/>
    <property type="project" value="InterPro"/>
</dbReference>
<organism evidence="8 9">
    <name type="scientific">Skeletonema marinoi</name>
    <dbReference type="NCBI Taxonomy" id="267567"/>
    <lineage>
        <taxon>Eukaryota</taxon>
        <taxon>Sar</taxon>
        <taxon>Stramenopiles</taxon>
        <taxon>Ochrophyta</taxon>
        <taxon>Bacillariophyta</taxon>
        <taxon>Coscinodiscophyceae</taxon>
        <taxon>Thalassiosirophycidae</taxon>
        <taxon>Thalassiosirales</taxon>
        <taxon>Skeletonemataceae</taxon>
        <taxon>Skeletonema</taxon>
        <taxon>Skeletonema marinoi-dohrnii complex</taxon>
    </lineage>
</organism>
<feature type="transmembrane region" description="Helical" evidence="7">
    <location>
        <begin position="775"/>
        <end position="795"/>
    </location>
</feature>
<evidence type="ECO:0000256" key="1">
    <source>
        <dbReference type="ARBA" id="ARBA00004141"/>
    </source>
</evidence>
<feature type="region of interest" description="Disordered" evidence="6">
    <location>
        <begin position="159"/>
        <end position="218"/>
    </location>
</feature>
<evidence type="ECO:0000256" key="4">
    <source>
        <dbReference type="ARBA" id="ARBA00022989"/>
    </source>
</evidence>
<feature type="compositionally biased region" description="Polar residues" evidence="6">
    <location>
        <begin position="21"/>
        <end position="43"/>
    </location>
</feature>
<keyword evidence="4 7" id="KW-1133">Transmembrane helix</keyword>
<dbReference type="InterPro" id="IPR007603">
    <property type="entry name" value="Choline_transptr-like"/>
</dbReference>
<dbReference type="Proteomes" id="UP001224775">
    <property type="component" value="Unassembled WGS sequence"/>
</dbReference>
<keyword evidence="3 7" id="KW-0812">Transmembrane</keyword>
<feature type="region of interest" description="Disordered" evidence="6">
    <location>
        <begin position="532"/>
        <end position="570"/>
    </location>
</feature>
<evidence type="ECO:0008006" key="10">
    <source>
        <dbReference type="Google" id="ProtNLM"/>
    </source>
</evidence>
<sequence>MSSSSLQHHQQSNSNDEDDGTTNSHTSFPSSHSWASQHSNPNSIDYDRGGGGFPSAGSTFFADMTLDLHEAQMETTPRTDTKFASMAAAGSGGRGRIGGPSKEEIMQNVPPMPLIGEGSSFDTEDNNIEHNNTAISSAGGTLSPVAELQEEERVFTRITSGGIARGGSSGSAGFDYNTNNNNNNNNTLNNNSTPSSSPRQHQPTTRRRTLTNNRTRPYPRDLPYTAAFSILLPLGLFLPHFYYSNHYIEHHNKCDFVENCTPNHASISQMALSTSSHSTILLSTFAATILSIALLQLLYLHPGGGDGDDVRHCNVTRTLLLSANLSVWMNPVLAFMIWWWLPNARKMVVLPFALMVRDVWWRAKKTGSALPSFRRRGNNNGQQQQRSSRGGGGTSASSSHDRKTFFRALACAALDILSRSLRRKSFVRVASVVLLVQFIVVSIWWGALSVILSVEIFQEDGVLTKFMHRVWLLAALVAGKWATGTVARLLGFVASGGVASWFAQQSVIIEEMRARQQQQQQLQQEVEMAAIGDTSNEEESSSLNDQDHNTSPAAAADGDTSSDYNANRAAARAARHAMPEAYRMADASAYSSMHFDDGLDDDYDDDDDDYDFDIRNNASTSPSSQSTSTVKSFLTAGCTFSFGSVAQCGLVGGLAQILWSVVRNIDAAGFFLQRRFSNSSAMRRMDISINSSGGGGGGGLPTNARQWKQTLAYWWRRLDVAIRGFVRSHSDLAMSHVAAYYKTYQRAANDVAALIETSGVESIIHDDITTQMCSALGHVVSGSIVIVFGSLLATHRNTFASEPLSDYSLFEILLASYFLCYCITFTALEPLRAAIKAVYVCFAEHPLSLSQAFPLIFQRLSRISEASGNSSVV</sequence>
<evidence type="ECO:0000256" key="2">
    <source>
        <dbReference type="ARBA" id="ARBA00007168"/>
    </source>
</evidence>
<evidence type="ECO:0000313" key="8">
    <source>
        <dbReference type="EMBL" id="KAK1735929.1"/>
    </source>
</evidence>
<feature type="region of interest" description="Disordered" evidence="6">
    <location>
        <begin position="600"/>
        <end position="628"/>
    </location>
</feature>
<accession>A0AAD9D7Q9</accession>
<keyword evidence="9" id="KW-1185">Reference proteome</keyword>